<dbReference type="AlphaFoldDB" id="A0A6H5H1K5"/>
<gene>
    <name evidence="2" type="ORF">NTEN_LOCUS15069</name>
</gene>
<organism evidence="2 3">
    <name type="scientific">Nesidiocoris tenuis</name>
    <dbReference type="NCBI Taxonomy" id="355587"/>
    <lineage>
        <taxon>Eukaryota</taxon>
        <taxon>Metazoa</taxon>
        <taxon>Ecdysozoa</taxon>
        <taxon>Arthropoda</taxon>
        <taxon>Hexapoda</taxon>
        <taxon>Insecta</taxon>
        <taxon>Pterygota</taxon>
        <taxon>Neoptera</taxon>
        <taxon>Paraneoptera</taxon>
        <taxon>Hemiptera</taxon>
        <taxon>Heteroptera</taxon>
        <taxon>Panheteroptera</taxon>
        <taxon>Cimicomorpha</taxon>
        <taxon>Miridae</taxon>
        <taxon>Dicyphina</taxon>
        <taxon>Nesidiocoris</taxon>
    </lineage>
</organism>
<name>A0A6H5H1K5_9HEMI</name>
<feature type="region of interest" description="Disordered" evidence="1">
    <location>
        <begin position="1"/>
        <end position="55"/>
    </location>
</feature>
<reference evidence="2 3" key="1">
    <citation type="submission" date="2020-02" db="EMBL/GenBank/DDBJ databases">
        <authorList>
            <person name="Ferguson B K."/>
        </authorList>
    </citation>
    <scope>NUCLEOTIDE SEQUENCE [LARGE SCALE GENOMIC DNA]</scope>
</reference>
<evidence type="ECO:0000313" key="2">
    <source>
        <dbReference type="EMBL" id="CAB0010004.1"/>
    </source>
</evidence>
<sequence length="55" mass="6604">MARRPRGLRPLRTASRPRQMPFSARIDGRSFPTRSPRNWESLESKCWPPPRRRFP</sequence>
<evidence type="ECO:0000256" key="1">
    <source>
        <dbReference type="SAM" id="MobiDB-lite"/>
    </source>
</evidence>
<feature type="non-terminal residue" evidence="2">
    <location>
        <position position="55"/>
    </location>
</feature>
<proteinExistence type="predicted"/>
<protein>
    <submittedName>
        <fullName evidence="2">Uncharacterized protein</fullName>
    </submittedName>
</protein>
<dbReference type="Proteomes" id="UP000479000">
    <property type="component" value="Unassembled WGS sequence"/>
</dbReference>
<evidence type="ECO:0000313" key="3">
    <source>
        <dbReference type="Proteomes" id="UP000479000"/>
    </source>
</evidence>
<dbReference type="EMBL" id="CADCXU010022567">
    <property type="protein sequence ID" value="CAB0010004.1"/>
    <property type="molecule type" value="Genomic_DNA"/>
</dbReference>
<accession>A0A6H5H1K5</accession>
<keyword evidence="3" id="KW-1185">Reference proteome</keyword>